<dbReference type="GO" id="GO:0019902">
    <property type="term" value="F:phosphatase binding"/>
    <property type="evidence" value="ECO:0007669"/>
    <property type="project" value="InterPro"/>
</dbReference>
<dbReference type="PANTHER" id="PTHR21685:SF0">
    <property type="entry name" value="PHOSTENSIN"/>
    <property type="match status" value="1"/>
</dbReference>
<dbReference type="Ensembl" id="ENSGWIT00000031141.1">
    <property type="protein sequence ID" value="ENSGWIP00000028554.1"/>
    <property type="gene ID" value="ENSGWIG00000014885.1"/>
</dbReference>
<reference evidence="8" key="2">
    <citation type="submission" date="2025-08" db="UniProtKB">
        <authorList>
            <consortium name="Ensembl"/>
        </authorList>
    </citation>
    <scope>IDENTIFICATION</scope>
</reference>
<name>A0A8C5GDB3_GOUWI</name>
<dbReference type="PANTHER" id="PTHR21685">
    <property type="entry name" value="TON-B BOX DOMAIN"/>
    <property type="match status" value="1"/>
</dbReference>
<feature type="region of interest" description="Disordered" evidence="5">
    <location>
        <begin position="17"/>
        <end position="82"/>
    </location>
</feature>
<comment type="subcellular location">
    <subcellularLocation>
        <location evidence="1">Cytoplasm</location>
    </subcellularLocation>
</comment>
<keyword evidence="3" id="KW-0597">Phosphoprotein</keyword>
<evidence type="ECO:0000313" key="9">
    <source>
        <dbReference type="Proteomes" id="UP000694680"/>
    </source>
</evidence>
<evidence type="ECO:0000256" key="5">
    <source>
        <dbReference type="SAM" id="MobiDB-lite"/>
    </source>
</evidence>
<feature type="domain" description="Phostensin/Taperin PP1-binding" evidence="6">
    <location>
        <begin position="389"/>
        <end position="431"/>
    </location>
</feature>
<evidence type="ECO:0000256" key="1">
    <source>
        <dbReference type="ARBA" id="ARBA00004496"/>
    </source>
</evidence>
<feature type="compositionally biased region" description="Basic and acidic residues" evidence="5">
    <location>
        <begin position="276"/>
        <end position="290"/>
    </location>
</feature>
<evidence type="ECO:0000313" key="8">
    <source>
        <dbReference type="Ensembl" id="ENSGWIP00000028554.1"/>
    </source>
</evidence>
<accession>A0A8C5GDB3</accession>
<dbReference type="AlphaFoldDB" id="A0A8C5GDB3"/>
<evidence type="ECO:0000256" key="2">
    <source>
        <dbReference type="ARBA" id="ARBA00022490"/>
    </source>
</evidence>
<sequence>MSVTLLPEWKQLLLERKRREEEERGRREKEEEEKFANMPAWKRGIIQRRKAKSPTEGLSDTDSSVTANLGSEPSLSPDPGIWLDTESKVANQVSLETIVPVHENPFIRTQCVWRKGRDGEGGNELEVKEREKWTPRIQDGDMDRGHDVEQKLDSHSRHISAFTDCSSLQSTLGGKIPNRGTEWALARPRGSHLAHSVLSQHTEELINKIEQIRDTTVHSNDKEQGSKASHCIQTGETAPTGLLQGSLEVQIPRTVFYVAKELSDKKKSGQNLEEGGEPREKKQEMPEMSHKSSRQQVCSPTSHSKQTFSVTPSFVRSRSPDNFLRATDCAPTPASSPCSPSPSQSPNISPSPSPSPTLFSIRSASGGPVKRGATITITPKKTVLGAAMGHTVRPMASKKKYPTVEEIEVIGGYENLERSCLIKKGGTPKRVSKDNKPEKTFFIQCYSLATSCFLVFLH</sequence>
<organism evidence="8 9">
    <name type="scientific">Gouania willdenowi</name>
    <name type="common">Blunt-snouted clingfish</name>
    <name type="synonym">Lepadogaster willdenowi</name>
    <dbReference type="NCBI Taxonomy" id="441366"/>
    <lineage>
        <taxon>Eukaryota</taxon>
        <taxon>Metazoa</taxon>
        <taxon>Chordata</taxon>
        <taxon>Craniata</taxon>
        <taxon>Vertebrata</taxon>
        <taxon>Euteleostomi</taxon>
        <taxon>Actinopterygii</taxon>
        <taxon>Neopterygii</taxon>
        <taxon>Teleostei</taxon>
        <taxon>Neoteleostei</taxon>
        <taxon>Acanthomorphata</taxon>
        <taxon>Ovalentaria</taxon>
        <taxon>Blenniimorphae</taxon>
        <taxon>Blenniiformes</taxon>
        <taxon>Gobiesocoidei</taxon>
        <taxon>Gobiesocidae</taxon>
        <taxon>Gobiesocinae</taxon>
        <taxon>Gouania</taxon>
    </lineage>
</organism>
<dbReference type="Pfam" id="PF13914">
    <property type="entry name" value="Phostensin"/>
    <property type="match status" value="1"/>
</dbReference>
<feature type="compositionally biased region" description="Basic and acidic residues" evidence="5">
    <location>
        <begin position="17"/>
        <end position="35"/>
    </location>
</feature>
<keyword evidence="9" id="KW-1185">Reference proteome</keyword>
<protein>
    <recommendedName>
        <fullName evidence="10">Phostensin</fullName>
    </recommendedName>
</protein>
<keyword evidence="2" id="KW-0963">Cytoplasm</keyword>
<dbReference type="InterPro" id="IPR025907">
    <property type="entry name" value="Phostensin/Taperin_PP1-bd_dom"/>
</dbReference>
<dbReference type="InterPro" id="IPR026671">
    <property type="entry name" value="PPP1R18/Tprn"/>
</dbReference>
<evidence type="ECO:0000259" key="7">
    <source>
        <dbReference type="Pfam" id="PF13916"/>
    </source>
</evidence>
<evidence type="ECO:0008006" key="10">
    <source>
        <dbReference type="Google" id="ProtNLM"/>
    </source>
</evidence>
<dbReference type="GO" id="GO:0005737">
    <property type="term" value="C:cytoplasm"/>
    <property type="evidence" value="ECO:0007669"/>
    <property type="project" value="UniProtKB-SubCell"/>
</dbReference>
<reference evidence="8" key="1">
    <citation type="submission" date="2020-06" db="EMBL/GenBank/DDBJ databases">
        <authorList>
            <consortium name="Wellcome Sanger Institute Data Sharing"/>
        </authorList>
    </citation>
    <scope>NUCLEOTIDE SEQUENCE [LARGE SCALE GENOMIC DNA]</scope>
</reference>
<reference evidence="8" key="3">
    <citation type="submission" date="2025-09" db="UniProtKB">
        <authorList>
            <consortium name="Ensembl"/>
        </authorList>
    </citation>
    <scope>IDENTIFICATION</scope>
</reference>
<evidence type="ECO:0000259" key="6">
    <source>
        <dbReference type="Pfam" id="PF13914"/>
    </source>
</evidence>
<dbReference type="Proteomes" id="UP000694680">
    <property type="component" value="Chromosome 11"/>
</dbReference>
<feature type="compositionally biased region" description="Polar residues" evidence="5">
    <location>
        <begin position="56"/>
        <end position="74"/>
    </location>
</feature>
<evidence type="ECO:0000256" key="3">
    <source>
        <dbReference type="ARBA" id="ARBA00022553"/>
    </source>
</evidence>
<feature type="compositionally biased region" description="Low complexity" evidence="5">
    <location>
        <begin position="331"/>
        <end position="348"/>
    </location>
</feature>
<keyword evidence="4" id="KW-0009">Actin-binding</keyword>
<evidence type="ECO:0000256" key="4">
    <source>
        <dbReference type="ARBA" id="ARBA00023203"/>
    </source>
</evidence>
<dbReference type="Pfam" id="PF13916">
    <property type="entry name" value="Phostensin_N"/>
    <property type="match status" value="1"/>
</dbReference>
<dbReference type="InterPro" id="IPR025903">
    <property type="entry name" value="Phostensin/Taperin_N_dom"/>
</dbReference>
<proteinExistence type="predicted"/>
<feature type="domain" description="Phostensin/Taperin N-terminal" evidence="7">
    <location>
        <begin position="35"/>
        <end position="115"/>
    </location>
</feature>
<dbReference type="GO" id="GO:0003779">
    <property type="term" value="F:actin binding"/>
    <property type="evidence" value="ECO:0007669"/>
    <property type="project" value="UniProtKB-KW"/>
</dbReference>
<feature type="region of interest" description="Disordered" evidence="5">
    <location>
        <begin position="265"/>
        <end position="372"/>
    </location>
</feature>
<feature type="compositionally biased region" description="Polar residues" evidence="5">
    <location>
        <begin position="294"/>
        <end position="316"/>
    </location>
</feature>